<evidence type="ECO:0000256" key="1">
    <source>
        <dbReference type="SAM" id="MobiDB-lite"/>
    </source>
</evidence>
<dbReference type="RefSeq" id="WP_150570130.1">
    <property type="nucleotide sequence ID" value="NZ_CABVHF010000005.1"/>
</dbReference>
<protein>
    <submittedName>
        <fullName evidence="2">Uncharacterized protein</fullName>
    </submittedName>
</protein>
<proteinExistence type="predicted"/>
<organism evidence="2 3">
    <name type="scientific">Pseudomonas fluorescens</name>
    <dbReference type="NCBI Taxonomy" id="294"/>
    <lineage>
        <taxon>Bacteria</taxon>
        <taxon>Pseudomonadati</taxon>
        <taxon>Pseudomonadota</taxon>
        <taxon>Gammaproteobacteria</taxon>
        <taxon>Pseudomonadales</taxon>
        <taxon>Pseudomonadaceae</taxon>
        <taxon>Pseudomonas</taxon>
    </lineage>
</organism>
<feature type="region of interest" description="Disordered" evidence="1">
    <location>
        <begin position="1"/>
        <end position="21"/>
    </location>
</feature>
<gene>
    <name evidence="2" type="ORF">PS631_02062</name>
</gene>
<evidence type="ECO:0000313" key="3">
    <source>
        <dbReference type="Proteomes" id="UP000399692"/>
    </source>
</evidence>
<sequence length="598" mass="64389">MSVQQTAGLEEPSVPDLNESNELDLDALGNQDLLTYIKYTGMQDGDLLRPRWIGASISGEPFDDVGAVRQVGPDDLVSGHPVIIKNEDIRAAAGGLAVYSYSVNEGPESLRKICYLGLRPKPAAETLSVLHALPSHDLTLQPRALPSNGVITLVVAPYQAMQVGDKITVKLVGYDEDGVEDDDWSTVLTVDKDHFDKKPLSANVPKNWFSFLEDGCVEGHYRIALADGSSLDSPAQRWKIDSSATLPGLLDAPAIEGHTEGEPLDPARFRNGLTLRVPGYPGMAVSDHVVLHWRSPAGDLIQAARVDLSSVTADSMYFRVPAENLVHNAGASVRLTYQYGREGASLGSRELLINVALIRTLLAADVRSAIPENAPGSGRIPALEARGGVYVVVPPDTLAPGERAEVHWMGQSALGQYVAKSPVSEANPLRFLIPQDYVPANFGRGDRDESRRFPVFYRLIGANGHVDSLPYNLRITPVPSANYPQINCTQADAGGLSLSRVPAAGADLTLGTWLFGKEGQLLTLVASGLTATGEVEEVILDSVPVTAEQAEKGVQAKLPRAFLQGLVMGERFTLSPRLSFDGGDYYTPFRSITLTLNR</sequence>
<dbReference type="Proteomes" id="UP000399692">
    <property type="component" value="Unassembled WGS sequence"/>
</dbReference>
<accession>A0A5E6SB23</accession>
<reference evidence="2 3" key="1">
    <citation type="submission" date="2019-09" db="EMBL/GenBank/DDBJ databases">
        <authorList>
            <person name="Chandra G."/>
            <person name="Truman W A."/>
        </authorList>
    </citation>
    <scope>NUCLEOTIDE SEQUENCE [LARGE SCALE GENOMIC DNA]</scope>
    <source>
        <strain evidence="2">PS631</strain>
    </source>
</reference>
<name>A0A5E6SB23_PSEFL</name>
<evidence type="ECO:0000313" key="2">
    <source>
        <dbReference type="EMBL" id="VVM75813.1"/>
    </source>
</evidence>
<dbReference type="OrthoDB" id="7015712at2"/>
<dbReference type="EMBL" id="CABVHF010000005">
    <property type="protein sequence ID" value="VVM75813.1"/>
    <property type="molecule type" value="Genomic_DNA"/>
</dbReference>
<dbReference type="AlphaFoldDB" id="A0A5E6SB23"/>